<dbReference type="Gene3D" id="3.40.50.850">
    <property type="entry name" value="Isochorismatase-like"/>
    <property type="match status" value="1"/>
</dbReference>
<evidence type="ECO:0000256" key="1">
    <source>
        <dbReference type="ARBA" id="ARBA00022801"/>
    </source>
</evidence>
<evidence type="ECO:0000259" key="2">
    <source>
        <dbReference type="Pfam" id="PF00857"/>
    </source>
</evidence>
<dbReference type="Proteomes" id="UP000597301">
    <property type="component" value="Unassembled WGS sequence"/>
</dbReference>
<comment type="caution">
    <text evidence="3">The sequence shown here is derived from an EMBL/GenBank/DDBJ whole genome shotgun (WGS) entry which is preliminary data.</text>
</comment>
<dbReference type="InterPro" id="IPR036380">
    <property type="entry name" value="Isochorismatase-like_sf"/>
</dbReference>
<reference evidence="4" key="1">
    <citation type="journal article" date="2019" name="Int. J. Syst. Evol. Microbiol.">
        <title>The Global Catalogue of Microorganisms (GCM) 10K type strain sequencing project: providing services to taxonomists for standard genome sequencing and annotation.</title>
        <authorList>
            <consortium name="The Broad Institute Genomics Platform"/>
            <consortium name="The Broad Institute Genome Sequencing Center for Infectious Disease"/>
            <person name="Wu L."/>
            <person name="Ma J."/>
        </authorList>
    </citation>
    <scope>NUCLEOTIDE SEQUENCE [LARGE SCALE GENOMIC DNA]</scope>
    <source>
        <strain evidence="4">CGMCC 1.15122</strain>
    </source>
</reference>
<sequence length="187" mass="20545">MSATTNQRAALIIIDMQQGMATVEAGERNNRHAEANIQRLLATWRQSQQPVVHVRHLSRSPESPFWPGQSGVLFQPALEPLATEPIVDKNVPDAFTHSGLERWLHARSIHQLVIVGVSTSNSVEATVRSAGNLGFDTYMVSDATFTFAKRDYAGTYRTADEVHAMSLANLDGEYAEVVSTEEALALL</sequence>
<gene>
    <name evidence="3" type="ORF">GCM10011382_31270</name>
</gene>
<dbReference type="PANTHER" id="PTHR43540:SF1">
    <property type="entry name" value="ISOCHORISMATASE HYDROLASE"/>
    <property type="match status" value="1"/>
</dbReference>
<name>A0ABQ1PK79_9GAMM</name>
<dbReference type="InterPro" id="IPR000868">
    <property type="entry name" value="Isochorismatase-like_dom"/>
</dbReference>
<dbReference type="EMBL" id="BMHM01000007">
    <property type="protein sequence ID" value="GGC98456.1"/>
    <property type="molecule type" value="Genomic_DNA"/>
</dbReference>
<dbReference type="PANTHER" id="PTHR43540">
    <property type="entry name" value="PEROXYUREIDOACRYLATE/UREIDOACRYLATE AMIDOHYDROLASE-RELATED"/>
    <property type="match status" value="1"/>
</dbReference>
<keyword evidence="4" id="KW-1185">Reference proteome</keyword>
<accession>A0ABQ1PK79</accession>
<evidence type="ECO:0000313" key="3">
    <source>
        <dbReference type="EMBL" id="GGC98456.1"/>
    </source>
</evidence>
<dbReference type="SUPFAM" id="SSF52499">
    <property type="entry name" value="Isochorismatase-like hydrolases"/>
    <property type="match status" value="1"/>
</dbReference>
<evidence type="ECO:0000313" key="4">
    <source>
        <dbReference type="Proteomes" id="UP000597301"/>
    </source>
</evidence>
<organism evidence="3 4">
    <name type="scientific">Vreelandella lutescens</name>
    <dbReference type="NCBI Taxonomy" id="1602943"/>
    <lineage>
        <taxon>Bacteria</taxon>
        <taxon>Pseudomonadati</taxon>
        <taxon>Pseudomonadota</taxon>
        <taxon>Gammaproteobacteria</taxon>
        <taxon>Oceanospirillales</taxon>
        <taxon>Halomonadaceae</taxon>
        <taxon>Vreelandella</taxon>
    </lineage>
</organism>
<dbReference type="Pfam" id="PF00857">
    <property type="entry name" value="Isochorismatase"/>
    <property type="match status" value="1"/>
</dbReference>
<dbReference type="RefSeq" id="WP_188640430.1">
    <property type="nucleotide sequence ID" value="NZ_BMHM01000007.1"/>
</dbReference>
<dbReference type="CDD" id="cd01014">
    <property type="entry name" value="nicotinamidase_related"/>
    <property type="match status" value="1"/>
</dbReference>
<protein>
    <submittedName>
        <fullName evidence="3">Cysteine hydrolase</fullName>
    </submittedName>
</protein>
<proteinExistence type="predicted"/>
<dbReference type="InterPro" id="IPR050272">
    <property type="entry name" value="Isochorismatase-like_hydrls"/>
</dbReference>
<feature type="domain" description="Isochorismatase-like" evidence="2">
    <location>
        <begin position="9"/>
        <end position="182"/>
    </location>
</feature>
<keyword evidence="1 3" id="KW-0378">Hydrolase</keyword>
<dbReference type="GO" id="GO:0016787">
    <property type="term" value="F:hydrolase activity"/>
    <property type="evidence" value="ECO:0007669"/>
    <property type="project" value="UniProtKB-KW"/>
</dbReference>